<keyword evidence="3" id="KW-1185">Reference proteome</keyword>
<dbReference type="AlphaFoldDB" id="A0A8H8XD01"/>
<dbReference type="RefSeq" id="WP_202763388.1">
    <property type="nucleotide sequence ID" value="NZ_CAESAQ020000088.1"/>
</dbReference>
<evidence type="ECO:0000313" key="2">
    <source>
        <dbReference type="EMBL" id="CAB5505228.1"/>
    </source>
</evidence>
<protein>
    <recommendedName>
        <fullName evidence="1">Dual OB-containing domain-containing protein</fullName>
    </recommendedName>
</protein>
<comment type="caution">
    <text evidence="2">The sequence shown here is derived from an EMBL/GenBank/DDBJ whole genome shotgun (WGS) entry which is preliminary data.</text>
</comment>
<feature type="domain" description="Dual OB-containing" evidence="1">
    <location>
        <begin position="3"/>
        <end position="201"/>
    </location>
</feature>
<dbReference type="InterPro" id="IPR054335">
    <property type="entry name" value="DuOB_dom"/>
</dbReference>
<evidence type="ECO:0000313" key="3">
    <source>
        <dbReference type="Proteomes" id="UP000643672"/>
    </source>
</evidence>
<gene>
    <name evidence="2" type="ORF">THERMOS_2089</name>
</gene>
<organism evidence="2 3">
    <name type="scientific">Bathymodiolus thermophilus thioautotrophic gill symbiont</name>
    <dbReference type="NCBI Taxonomy" id="2360"/>
    <lineage>
        <taxon>Bacteria</taxon>
        <taxon>Pseudomonadati</taxon>
        <taxon>Pseudomonadota</taxon>
        <taxon>Gammaproteobacteria</taxon>
        <taxon>sulfur-oxidizing symbionts</taxon>
    </lineage>
</organism>
<name>A0A8H8XD01_9GAMM</name>
<evidence type="ECO:0000259" key="1">
    <source>
        <dbReference type="Pfam" id="PF22557"/>
    </source>
</evidence>
<proteinExistence type="predicted"/>
<dbReference type="EMBL" id="CAESAQ020000088">
    <property type="protein sequence ID" value="CAB5505228.1"/>
    <property type="molecule type" value="Genomic_DNA"/>
</dbReference>
<reference evidence="2 3" key="1">
    <citation type="submission" date="2020-05" db="EMBL/GenBank/DDBJ databases">
        <authorList>
            <person name="Petersen J."/>
            <person name="Sayavedra L."/>
        </authorList>
    </citation>
    <scope>NUCLEOTIDE SEQUENCE [LARGE SCALE GENOMIC DNA]</scope>
    <source>
        <strain evidence="2">B thermophilus SOXS</strain>
    </source>
</reference>
<accession>A0A8H8XD01</accession>
<dbReference type="Pfam" id="PF22557">
    <property type="entry name" value="DuOB"/>
    <property type="match status" value="1"/>
</dbReference>
<sequence length="202" mass="23897">MNKTLIIFANSVKHKRHCVAGKDVSTKEWIRTVGDKNGCALKDEQTKYQNPYGKYLVKPLQGMNIEFLDKAPLRHQPENYIISSKIWEQKYRIEREEIESFLDNPSNLWLDGISKNDRVKYKLIQNNEMQVTQSLYLIKVNDLKVDKQDRRARFSFNNTSYCLKVTDPKIQYFDNSKKSYYLVISLGEEYKEYCYKIVATIL</sequence>
<dbReference type="Proteomes" id="UP000643672">
    <property type="component" value="Unassembled WGS sequence"/>
</dbReference>